<proteinExistence type="predicted"/>
<dbReference type="OrthoDB" id="9793083at2"/>
<dbReference type="eggNOG" id="COG0596">
    <property type="taxonomic scope" value="Bacteria"/>
</dbReference>
<dbReference type="InterPro" id="IPR029058">
    <property type="entry name" value="AB_hydrolase_fold"/>
</dbReference>
<dbReference type="GO" id="GO:0047570">
    <property type="term" value="F:3-oxoadipate enol-lactonase activity"/>
    <property type="evidence" value="ECO:0007669"/>
    <property type="project" value="UniProtKB-EC"/>
</dbReference>
<evidence type="ECO:0000259" key="1">
    <source>
        <dbReference type="Pfam" id="PF12697"/>
    </source>
</evidence>
<evidence type="ECO:0000313" key="3">
    <source>
        <dbReference type="Proteomes" id="UP000005307"/>
    </source>
</evidence>
<dbReference type="AlphaFoldDB" id="M9RB40"/>
<protein>
    <submittedName>
        <fullName evidence="2">Putative 3-oxoadipate enol-lactonase</fullName>
        <ecNumber evidence="2">3.1.1.24</ecNumber>
    </submittedName>
</protein>
<dbReference type="PRINTS" id="PR00111">
    <property type="entry name" value="ABHYDROLASE"/>
</dbReference>
<dbReference type="RefSeq" id="WP_015501351.1">
    <property type="nucleotide sequence ID" value="NC_020911.1"/>
</dbReference>
<gene>
    <name evidence="2" type="ORF">OAN307_c39840</name>
</gene>
<dbReference type="EC" id="3.1.1.24" evidence="2"/>
<feature type="domain" description="AB hydrolase-1" evidence="1">
    <location>
        <begin position="23"/>
        <end position="242"/>
    </location>
</feature>
<dbReference type="Proteomes" id="UP000005307">
    <property type="component" value="Chromosome"/>
</dbReference>
<name>M9RB40_9RHOB</name>
<accession>M9RB40</accession>
<dbReference type="SUPFAM" id="SSF53474">
    <property type="entry name" value="alpha/beta-Hydrolases"/>
    <property type="match status" value="1"/>
</dbReference>
<dbReference type="KEGG" id="oat:OAN307_c39840"/>
<dbReference type="PANTHER" id="PTHR43194:SF2">
    <property type="entry name" value="PEROXISOMAL MEMBRANE PROTEIN LPX1"/>
    <property type="match status" value="1"/>
</dbReference>
<evidence type="ECO:0000313" key="2">
    <source>
        <dbReference type="EMBL" id="AGI69412.1"/>
    </source>
</evidence>
<organism evidence="2 3">
    <name type="scientific">Octadecabacter antarcticus 307</name>
    <dbReference type="NCBI Taxonomy" id="391626"/>
    <lineage>
        <taxon>Bacteria</taxon>
        <taxon>Pseudomonadati</taxon>
        <taxon>Pseudomonadota</taxon>
        <taxon>Alphaproteobacteria</taxon>
        <taxon>Rhodobacterales</taxon>
        <taxon>Roseobacteraceae</taxon>
        <taxon>Octadecabacter</taxon>
    </lineage>
</organism>
<sequence length="255" mass="27099">MTDKIQVKGAALNAQAVGKGPTIVFLHGLGMDMSVFNGLIHRFPDHRIIRFDLRGQGQSSVPDGPYTMGGLIADTEAVLDHYSARDTVVFGLSMGGMIAQGLAVKRLDLVRGMVLCAAAAKFGQADPWHARAATARTKGMTALVDETLTRWNAKDGDEHARTRFIAANPEGYAASCEAVAGTDFYTPTSGLRLPTLGLCGDRDKSTPPDLVRETTDLIPGSKFQLIHGAGHVAPETHADVVAGHLCEFLIGIGHI</sequence>
<dbReference type="InterPro" id="IPR050228">
    <property type="entry name" value="Carboxylesterase_BioH"/>
</dbReference>
<keyword evidence="2" id="KW-0378">Hydrolase</keyword>
<dbReference type="PANTHER" id="PTHR43194">
    <property type="entry name" value="HYDROLASE ALPHA/BETA FOLD FAMILY"/>
    <property type="match status" value="1"/>
</dbReference>
<keyword evidence="3" id="KW-1185">Reference proteome</keyword>
<dbReference type="Gene3D" id="3.40.50.1820">
    <property type="entry name" value="alpha/beta hydrolase"/>
    <property type="match status" value="1"/>
</dbReference>
<dbReference type="HOGENOM" id="CLU_020336_50_3_5"/>
<dbReference type="EMBL" id="CP003740">
    <property type="protein sequence ID" value="AGI69412.1"/>
    <property type="molecule type" value="Genomic_DNA"/>
</dbReference>
<dbReference type="STRING" id="391626.OAN307_c39840"/>
<dbReference type="Pfam" id="PF12697">
    <property type="entry name" value="Abhydrolase_6"/>
    <property type="match status" value="1"/>
</dbReference>
<reference evidence="2 3" key="1">
    <citation type="journal article" date="2013" name="PLoS ONE">
        <title>Poles Apart: Arctic and Antarctic Octadecabacter strains Share High Genome Plasticity and a New Type of Xanthorhodopsin.</title>
        <authorList>
            <person name="Vollmers J."/>
            <person name="Voget S."/>
            <person name="Dietrich S."/>
            <person name="Gollnow K."/>
            <person name="Smits M."/>
            <person name="Meyer K."/>
            <person name="Brinkhoff T."/>
            <person name="Simon M."/>
            <person name="Daniel R."/>
        </authorList>
    </citation>
    <scope>NUCLEOTIDE SEQUENCE [LARGE SCALE GENOMIC DNA]</scope>
    <source>
        <strain evidence="2 3">307</strain>
    </source>
</reference>
<dbReference type="InterPro" id="IPR000073">
    <property type="entry name" value="AB_hydrolase_1"/>
</dbReference>